<gene>
    <name evidence="16" type="ORF">FG383_06260</name>
</gene>
<dbReference type="SUPFAM" id="SSF103190">
    <property type="entry name" value="Sensory domain-like"/>
    <property type="match status" value="1"/>
</dbReference>
<keyword evidence="17" id="KW-1185">Reference proteome</keyword>
<evidence type="ECO:0000256" key="9">
    <source>
        <dbReference type="ARBA" id="ARBA00022777"/>
    </source>
</evidence>
<keyword evidence="12" id="KW-0902">Two-component regulatory system</keyword>
<feature type="transmembrane region" description="Helical" evidence="14">
    <location>
        <begin position="12"/>
        <end position="35"/>
    </location>
</feature>
<dbReference type="GO" id="GO:0005524">
    <property type="term" value="F:ATP binding"/>
    <property type="evidence" value="ECO:0007669"/>
    <property type="project" value="UniProtKB-KW"/>
</dbReference>
<dbReference type="InterPro" id="IPR005467">
    <property type="entry name" value="His_kinase_dom"/>
</dbReference>
<dbReference type="EC" id="2.7.13.3" evidence="3"/>
<evidence type="ECO:0000256" key="7">
    <source>
        <dbReference type="ARBA" id="ARBA00022692"/>
    </source>
</evidence>
<dbReference type="InterPro" id="IPR004358">
    <property type="entry name" value="Sig_transdc_His_kin-like_C"/>
</dbReference>
<accession>A0A544TGF0</accession>
<dbReference type="InterPro" id="IPR029151">
    <property type="entry name" value="Sensor-like_sf"/>
</dbReference>
<feature type="domain" description="Histidine kinase" evidence="15">
    <location>
        <begin position="337"/>
        <end position="532"/>
    </location>
</feature>
<dbReference type="PANTHER" id="PTHR43547:SF3">
    <property type="entry name" value="SENSOR PROTEIN CITS"/>
    <property type="match status" value="1"/>
</dbReference>
<dbReference type="SMART" id="SM00387">
    <property type="entry name" value="HATPase_c"/>
    <property type="match status" value="1"/>
</dbReference>
<comment type="caution">
    <text evidence="16">The sequence shown here is derived from an EMBL/GenBank/DDBJ whole genome shotgun (WGS) entry which is preliminary data.</text>
</comment>
<evidence type="ECO:0000256" key="6">
    <source>
        <dbReference type="ARBA" id="ARBA00022679"/>
    </source>
</evidence>
<dbReference type="OrthoDB" id="9792686at2"/>
<evidence type="ECO:0000256" key="5">
    <source>
        <dbReference type="ARBA" id="ARBA00022553"/>
    </source>
</evidence>
<organism evidence="16 17">
    <name type="scientific">Psychrobacillus soli</name>
    <dbReference type="NCBI Taxonomy" id="1543965"/>
    <lineage>
        <taxon>Bacteria</taxon>
        <taxon>Bacillati</taxon>
        <taxon>Bacillota</taxon>
        <taxon>Bacilli</taxon>
        <taxon>Bacillales</taxon>
        <taxon>Bacillaceae</taxon>
        <taxon>Psychrobacillus</taxon>
    </lineage>
</organism>
<dbReference type="AlphaFoldDB" id="A0A544TGF0"/>
<sequence>MGVSMKKTRVTLLTQMTLLIIVVVLISTLLVSILFSTMLDDIVENNMGKQAMTVAKLTAQNPTIIEAFEDEDPSKRIQLISETIRKTTGADYVTVANDQGIRYSHPNPENIGKPTVTSNDAPLREHKSIIYRGNGISGPAIKAKTPIWNDKGEVIGVSSVGFLVNSIEQQVLDYRKHVIQLAIIPLLIGIGGAILIARRLKKLTYGLEPAEISFLFTEKEATLESIRDATITVNIEKKITSMNRRARELFHDQQLLVGSIIADNQLKKYINEAIATKGSNTSKKLLLNQQLYVLDASPILIEEEILGVVLTIRTVSEIEQLTEEFSKIKTFSENMRAQNHEFLNKLNTIYGLLILKEYDRAINIVSSEVSERQNIVSFLMESVKDPLIAACLLGKMNRSKELQVTLKIDPDSRLDSILDNAKSNHFVPIIGNIIDNAMEAARKKNEHKGVVQVSFTDLGKEIIFDIEDNGPGVPIMMENVIFQDGYTTKSGENHGIGLAIVKNSIGLLNGQIYVDKSELGGARFTIVIPQNSWAKKDV</sequence>
<dbReference type="SUPFAM" id="SSF55890">
    <property type="entry name" value="Sporulation response regulatory protein Spo0B"/>
    <property type="match status" value="1"/>
</dbReference>
<dbReference type="InterPro" id="IPR016120">
    <property type="entry name" value="Sig_transdc_His_kin_SpoOB"/>
</dbReference>
<dbReference type="InterPro" id="IPR039506">
    <property type="entry name" value="SPOB_a"/>
</dbReference>
<keyword evidence="7 14" id="KW-0812">Transmembrane</keyword>
<protein>
    <recommendedName>
        <fullName evidence="3">histidine kinase</fullName>
        <ecNumber evidence="3">2.7.13.3</ecNumber>
    </recommendedName>
</protein>
<evidence type="ECO:0000256" key="11">
    <source>
        <dbReference type="ARBA" id="ARBA00022989"/>
    </source>
</evidence>
<dbReference type="InterPro" id="IPR003594">
    <property type="entry name" value="HATPase_dom"/>
</dbReference>
<keyword evidence="4" id="KW-1003">Cell membrane</keyword>
<dbReference type="SUPFAM" id="SSF55874">
    <property type="entry name" value="ATPase domain of HSP90 chaperone/DNA topoisomerase II/histidine kinase"/>
    <property type="match status" value="1"/>
</dbReference>
<comment type="subcellular location">
    <subcellularLocation>
        <location evidence="2">Cell membrane</location>
        <topology evidence="2">Multi-pass membrane protein</topology>
    </subcellularLocation>
</comment>
<keyword evidence="9 16" id="KW-0418">Kinase</keyword>
<evidence type="ECO:0000256" key="3">
    <source>
        <dbReference type="ARBA" id="ARBA00012438"/>
    </source>
</evidence>
<dbReference type="EMBL" id="VDGG01000010">
    <property type="protein sequence ID" value="TQR16529.1"/>
    <property type="molecule type" value="Genomic_DNA"/>
</dbReference>
<dbReference type="Gene3D" id="1.10.287.130">
    <property type="match status" value="1"/>
</dbReference>
<keyword evidence="5" id="KW-0597">Phosphoprotein</keyword>
<keyword evidence="13 14" id="KW-0472">Membrane</keyword>
<evidence type="ECO:0000256" key="1">
    <source>
        <dbReference type="ARBA" id="ARBA00000085"/>
    </source>
</evidence>
<dbReference type="PRINTS" id="PR00344">
    <property type="entry name" value="BCTRLSENSOR"/>
</dbReference>
<dbReference type="Gene3D" id="3.30.450.20">
    <property type="entry name" value="PAS domain"/>
    <property type="match status" value="2"/>
</dbReference>
<evidence type="ECO:0000256" key="14">
    <source>
        <dbReference type="SAM" id="Phobius"/>
    </source>
</evidence>
<dbReference type="Pfam" id="PF17203">
    <property type="entry name" value="sCache_3_2"/>
    <property type="match status" value="1"/>
</dbReference>
<dbReference type="Pfam" id="PF02518">
    <property type="entry name" value="HATPase_c"/>
    <property type="match status" value="1"/>
</dbReference>
<dbReference type="GO" id="GO:0005886">
    <property type="term" value="C:plasma membrane"/>
    <property type="evidence" value="ECO:0007669"/>
    <property type="project" value="UniProtKB-SubCell"/>
</dbReference>
<evidence type="ECO:0000256" key="4">
    <source>
        <dbReference type="ARBA" id="ARBA00022475"/>
    </source>
</evidence>
<keyword evidence="10" id="KW-0067">ATP-binding</keyword>
<evidence type="ECO:0000313" key="16">
    <source>
        <dbReference type="EMBL" id="TQR16529.1"/>
    </source>
</evidence>
<dbReference type="GO" id="GO:0000155">
    <property type="term" value="F:phosphorelay sensor kinase activity"/>
    <property type="evidence" value="ECO:0007669"/>
    <property type="project" value="InterPro"/>
</dbReference>
<keyword evidence="6" id="KW-0808">Transferase</keyword>
<dbReference type="Gene3D" id="3.30.565.10">
    <property type="entry name" value="Histidine kinase-like ATPase, C-terminal domain"/>
    <property type="match status" value="1"/>
</dbReference>
<dbReference type="Pfam" id="PF14689">
    <property type="entry name" value="SPOB_a"/>
    <property type="match status" value="1"/>
</dbReference>
<keyword evidence="11 14" id="KW-1133">Transmembrane helix</keyword>
<reference evidence="16 17" key="1">
    <citation type="submission" date="2019-05" db="EMBL/GenBank/DDBJ databases">
        <title>Psychrobacillus vulpis sp. nov., a new species isolated from feces of a red fox that inhabits in The Tablas de Daimiel Natural Park, Albacete, Spain.</title>
        <authorList>
            <person name="Rodriguez M."/>
            <person name="Reina J.C."/>
            <person name="Bejar V."/>
            <person name="Llamas I."/>
        </authorList>
    </citation>
    <scope>NUCLEOTIDE SEQUENCE [LARGE SCALE GENOMIC DNA]</scope>
    <source>
        <strain evidence="16 17">NHI-2</strain>
    </source>
</reference>
<evidence type="ECO:0000259" key="15">
    <source>
        <dbReference type="PROSITE" id="PS50109"/>
    </source>
</evidence>
<evidence type="ECO:0000313" key="17">
    <source>
        <dbReference type="Proteomes" id="UP000318937"/>
    </source>
</evidence>
<evidence type="ECO:0000256" key="10">
    <source>
        <dbReference type="ARBA" id="ARBA00022840"/>
    </source>
</evidence>
<dbReference type="InterPro" id="IPR033463">
    <property type="entry name" value="sCache_3"/>
</dbReference>
<comment type="catalytic activity">
    <reaction evidence="1">
        <text>ATP + protein L-histidine = ADP + protein N-phospho-L-histidine.</text>
        <dbReference type="EC" id="2.7.13.3"/>
    </reaction>
</comment>
<feature type="transmembrane region" description="Helical" evidence="14">
    <location>
        <begin position="178"/>
        <end position="197"/>
    </location>
</feature>
<proteinExistence type="predicted"/>
<dbReference type="PANTHER" id="PTHR43547">
    <property type="entry name" value="TWO-COMPONENT HISTIDINE KINASE"/>
    <property type="match status" value="1"/>
</dbReference>
<evidence type="ECO:0000256" key="2">
    <source>
        <dbReference type="ARBA" id="ARBA00004651"/>
    </source>
</evidence>
<dbReference type="PROSITE" id="PS50109">
    <property type="entry name" value="HIS_KIN"/>
    <property type="match status" value="1"/>
</dbReference>
<name>A0A544TGF0_9BACI</name>
<dbReference type="InterPro" id="IPR036890">
    <property type="entry name" value="HATPase_C_sf"/>
</dbReference>
<evidence type="ECO:0000256" key="8">
    <source>
        <dbReference type="ARBA" id="ARBA00022741"/>
    </source>
</evidence>
<dbReference type="Proteomes" id="UP000318937">
    <property type="component" value="Unassembled WGS sequence"/>
</dbReference>
<evidence type="ECO:0000256" key="12">
    <source>
        <dbReference type="ARBA" id="ARBA00023012"/>
    </source>
</evidence>
<evidence type="ECO:0000256" key="13">
    <source>
        <dbReference type="ARBA" id="ARBA00023136"/>
    </source>
</evidence>
<keyword evidence="8" id="KW-0547">Nucleotide-binding</keyword>